<dbReference type="AlphaFoldDB" id="A0A8H4Q0M0"/>
<sequence length="66" mass="7947">MNDGRDRSKPTRQIRPFLFYSYLFRFRHIDDFTNDGYPCLVRSPANLQVHGCMKQDVTHNRIWIDS</sequence>
<name>A0A8H4Q0M0_9HYPO</name>
<keyword evidence="2" id="KW-1185">Reference proteome</keyword>
<comment type="caution">
    <text evidence="1">The sequence shown here is derived from an EMBL/GenBank/DDBJ whole genome shotgun (WGS) entry which is preliminary data.</text>
</comment>
<evidence type="ECO:0000313" key="1">
    <source>
        <dbReference type="EMBL" id="KAF4580905.1"/>
    </source>
</evidence>
<proteinExistence type="predicted"/>
<reference evidence="1 2" key="1">
    <citation type="journal article" date="2020" name="G3 (Bethesda)">
        <title>Genetic Underpinnings of Host Manipulation by Ophiocordyceps as Revealed by Comparative Transcriptomics.</title>
        <authorList>
            <person name="Will I."/>
            <person name="Das B."/>
            <person name="Trinh T."/>
            <person name="Brachmann A."/>
            <person name="Ohm R.A."/>
            <person name="de Bekker C."/>
        </authorList>
    </citation>
    <scope>NUCLEOTIDE SEQUENCE [LARGE SCALE GENOMIC DNA]</scope>
    <source>
        <strain evidence="1 2">EC05</strain>
    </source>
</reference>
<protein>
    <submittedName>
        <fullName evidence="1">Uncharacterized protein</fullName>
    </submittedName>
</protein>
<organism evidence="1 2">
    <name type="scientific">Ophiocordyceps camponoti-floridani</name>
    <dbReference type="NCBI Taxonomy" id="2030778"/>
    <lineage>
        <taxon>Eukaryota</taxon>
        <taxon>Fungi</taxon>
        <taxon>Dikarya</taxon>
        <taxon>Ascomycota</taxon>
        <taxon>Pezizomycotina</taxon>
        <taxon>Sordariomycetes</taxon>
        <taxon>Hypocreomycetidae</taxon>
        <taxon>Hypocreales</taxon>
        <taxon>Ophiocordycipitaceae</taxon>
        <taxon>Ophiocordyceps</taxon>
    </lineage>
</organism>
<dbReference type="Proteomes" id="UP000562929">
    <property type="component" value="Unassembled WGS sequence"/>
</dbReference>
<evidence type="ECO:0000313" key="2">
    <source>
        <dbReference type="Proteomes" id="UP000562929"/>
    </source>
</evidence>
<dbReference type="EMBL" id="JAACLJ010000009">
    <property type="protein sequence ID" value="KAF4580905.1"/>
    <property type="molecule type" value="Genomic_DNA"/>
</dbReference>
<gene>
    <name evidence="1" type="ORF">GQ602_007042</name>
</gene>
<accession>A0A8H4Q0M0</accession>